<reference evidence="1 2" key="1">
    <citation type="submission" date="2019-07" db="EMBL/GenBank/DDBJ databases">
        <authorList>
            <person name="Kim J.K."/>
            <person name="Cheong H.-M."/>
            <person name="Choi Y."/>
            <person name="Hwang K.J."/>
            <person name="Lee S."/>
            <person name="Choi C."/>
        </authorList>
    </citation>
    <scope>NUCLEOTIDE SEQUENCE [LARGE SCALE GENOMIC DNA]</scope>
    <source>
        <strain evidence="1 2">KS 22</strain>
    </source>
</reference>
<accession>A0A7G5BTE0</accession>
<evidence type="ECO:0000313" key="2">
    <source>
        <dbReference type="Proteomes" id="UP000515679"/>
    </source>
</evidence>
<dbReference type="AlphaFoldDB" id="A0A7G5BTE0"/>
<sequence length="64" mass="7528">MPEKYIGQIVRIIYQDAKGRITQRTIRVNRIVDGRILAYDFDKRAPRPFRIDRILAMQPVGRTA</sequence>
<evidence type="ECO:0000313" key="1">
    <source>
        <dbReference type="EMBL" id="QMV40224.1"/>
    </source>
</evidence>
<protein>
    <submittedName>
        <fullName evidence="1">WYL domain-containing protein</fullName>
    </submittedName>
</protein>
<dbReference type="KEGG" id="cchl:FPL14_02665"/>
<gene>
    <name evidence="1" type="ORF">FPL14_02665</name>
</gene>
<name>A0A7G5BTE0_9BACL</name>
<dbReference type="Proteomes" id="UP000515679">
    <property type="component" value="Chromosome"/>
</dbReference>
<organism evidence="1 2">
    <name type="scientific">Cohnella cholangitidis</name>
    <dbReference type="NCBI Taxonomy" id="2598458"/>
    <lineage>
        <taxon>Bacteria</taxon>
        <taxon>Bacillati</taxon>
        <taxon>Bacillota</taxon>
        <taxon>Bacilli</taxon>
        <taxon>Bacillales</taxon>
        <taxon>Paenibacillaceae</taxon>
        <taxon>Cohnella</taxon>
    </lineage>
</organism>
<proteinExistence type="predicted"/>
<keyword evidence="2" id="KW-1185">Reference proteome</keyword>
<dbReference type="EMBL" id="CP041969">
    <property type="protein sequence ID" value="QMV40224.1"/>
    <property type="molecule type" value="Genomic_DNA"/>
</dbReference>